<protein>
    <recommendedName>
        <fullName evidence="4">Gag-Pol polyprotein</fullName>
    </recommendedName>
</protein>
<evidence type="ECO:0000313" key="2">
    <source>
        <dbReference type="Proteomes" id="UP000818029"/>
    </source>
</evidence>
<dbReference type="PANTHER" id="PTHR34482">
    <property type="entry name" value="DNA DAMAGE-INDUCIBLE PROTEIN 1-LIKE"/>
    <property type="match status" value="1"/>
</dbReference>
<proteinExistence type="predicted"/>
<reference evidence="3" key="2">
    <citation type="submission" date="2025-08" db="UniProtKB">
        <authorList>
            <consortium name="RefSeq"/>
        </authorList>
    </citation>
    <scope>IDENTIFICATION</scope>
</reference>
<feature type="compositionally biased region" description="Polar residues" evidence="1">
    <location>
        <begin position="53"/>
        <end position="94"/>
    </location>
</feature>
<feature type="compositionally biased region" description="Basic and acidic residues" evidence="1">
    <location>
        <begin position="172"/>
        <end position="184"/>
    </location>
</feature>
<sequence>MDLDRATTNDIEKLKEFVVLVEKACKAEELVKERKRAAIVSRDSRKRQMGKPHQSSSKKSKEFTTGLNASMGFSNRNKNQQNTTSRPQTTSVASVGNVRPNRPPECLRCGRRHFSECRGKERGCFKYGSLDHFIRDCLELYDKEKKHDVRGNSAPLRDRPQKNPGSGTTSRDTPRDAVVRSESRAPGRTYAIRALDEAESTDVIMGTFSIHDVCCCFN</sequence>
<dbReference type="RefSeq" id="XP_016676586.1">
    <property type="nucleotide sequence ID" value="XM_016821097.1"/>
</dbReference>
<keyword evidence="2" id="KW-1185">Reference proteome</keyword>
<feature type="region of interest" description="Disordered" evidence="1">
    <location>
        <begin position="148"/>
        <end position="184"/>
    </location>
</feature>
<dbReference type="PaxDb" id="3635-A0A1U8IEG8"/>
<dbReference type="Proteomes" id="UP000818029">
    <property type="component" value="Chromosome A10"/>
</dbReference>
<reference evidence="2" key="1">
    <citation type="journal article" date="2020" name="Nat. Genet.">
        <title>Genomic diversifications of five Gossypium allopolyploid species and their impact on cotton improvement.</title>
        <authorList>
            <person name="Chen Z.J."/>
            <person name="Sreedasyam A."/>
            <person name="Ando A."/>
            <person name="Song Q."/>
            <person name="De Santiago L.M."/>
            <person name="Hulse-Kemp A.M."/>
            <person name="Ding M."/>
            <person name="Ye W."/>
            <person name="Kirkbride R.C."/>
            <person name="Jenkins J."/>
            <person name="Plott C."/>
            <person name="Lovell J."/>
            <person name="Lin Y.M."/>
            <person name="Vaughn R."/>
            <person name="Liu B."/>
            <person name="Simpson S."/>
            <person name="Scheffler B.E."/>
            <person name="Wen L."/>
            <person name="Saski C.A."/>
            <person name="Grover C.E."/>
            <person name="Hu G."/>
            <person name="Conover J.L."/>
            <person name="Carlson J.W."/>
            <person name="Shu S."/>
            <person name="Boston L.B."/>
            <person name="Williams M."/>
            <person name="Peterson D.G."/>
            <person name="McGee K."/>
            <person name="Jones D.C."/>
            <person name="Wendel J.F."/>
            <person name="Stelly D.M."/>
            <person name="Grimwood J."/>
            <person name="Schmutz J."/>
        </authorList>
    </citation>
    <scope>NUCLEOTIDE SEQUENCE [LARGE SCALE GENOMIC DNA]</scope>
    <source>
        <strain evidence="2">cv. TM-1</strain>
    </source>
</reference>
<evidence type="ECO:0008006" key="4">
    <source>
        <dbReference type="Google" id="ProtNLM"/>
    </source>
</evidence>
<organism evidence="2 3">
    <name type="scientific">Gossypium hirsutum</name>
    <name type="common">Upland cotton</name>
    <name type="synonym">Gossypium mexicanum</name>
    <dbReference type="NCBI Taxonomy" id="3635"/>
    <lineage>
        <taxon>Eukaryota</taxon>
        <taxon>Viridiplantae</taxon>
        <taxon>Streptophyta</taxon>
        <taxon>Embryophyta</taxon>
        <taxon>Tracheophyta</taxon>
        <taxon>Spermatophyta</taxon>
        <taxon>Magnoliopsida</taxon>
        <taxon>eudicotyledons</taxon>
        <taxon>Gunneridae</taxon>
        <taxon>Pentapetalae</taxon>
        <taxon>rosids</taxon>
        <taxon>malvids</taxon>
        <taxon>Malvales</taxon>
        <taxon>Malvaceae</taxon>
        <taxon>Malvoideae</taxon>
        <taxon>Gossypium</taxon>
    </lineage>
</organism>
<feature type="compositionally biased region" description="Basic and acidic residues" evidence="1">
    <location>
        <begin position="148"/>
        <end position="161"/>
    </location>
</feature>
<evidence type="ECO:0000313" key="3">
    <source>
        <dbReference type="RefSeq" id="XP_016676586.1"/>
    </source>
</evidence>
<dbReference type="PANTHER" id="PTHR34482:SF36">
    <property type="entry name" value="RETROTRANSPOSON GAG DOMAIN-CONTAINING PROTEIN"/>
    <property type="match status" value="1"/>
</dbReference>
<feature type="region of interest" description="Disordered" evidence="1">
    <location>
        <begin position="33"/>
        <end position="105"/>
    </location>
</feature>
<dbReference type="AlphaFoldDB" id="A0A1U8IEG8"/>
<accession>A0A1U8IEG8</accession>
<dbReference type="KEGG" id="ghi:107895885"/>
<evidence type="ECO:0000256" key="1">
    <source>
        <dbReference type="SAM" id="MobiDB-lite"/>
    </source>
</evidence>
<name>A0A1U8IEG8_GOSHI</name>
<dbReference type="GeneID" id="107895885"/>
<gene>
    <name evidence="3" type="primary">LOC107895885</name>
</gene>